<gene>
    <name evidence="3" type="ORF">EVOR1521_LOCUS19426</name>
</gene>
<keyword evidence="4" id="KW-1185">Reference proteome</keyword>
<feature type="signal peptide" evidence="1">
    <location>
        <begin position="1"/>
        <end position="20"/>
    </location>
</feature>
<dbReference type="InterPro" id="IPR002049">
    <property type="entry name" value="LE_dom"/>
</dbReference>
<evidence type="ECO:0000313" key="3">
    <source>
        <dbReference type="EMBL" id="CAJ1394855.1"/>
    </source>
</evidence>
<evidence type="ECO:0000256" key="1">
    <source>
        <dbReference type="SAM" id="SignalP"/>
    </source>
</evidence>
<accession>A0AA36IVT8</accession>
<protein>
    <recommendedName>
        <fullName evidence="2">Laminin EGF-like domain-containing protein</fullName>
    </recommendedName>
</protein>
<name>A0AA36IVT8_9DINO</name>
<feature type="domain" description="Laminin EGF-like" evidence="2">
    <location>
        <begin position="511"/>
        <end position="536"/>
    </location>
</feature>
<dbReference type="PROSITE" id="PS01248">
    <property type="entry name" value="EGF_LAM_1"/>
    <property type="match status" value="1"/>
</dbReference>
<feature type="chain" id="PRO_5041270651" description="Laminin EGF-like domain-containing protein" evidence="1">
    <location>
        <begin position="21"/>
        <end position="760"/>
    </location>
</feature>
<dbReference type="SUPFAM" id="SSF53187">
    <property type="entry name" value="Zn-dependent exopeptidases"/>
    <property type="match status" value="1"/>
</dbReference>
<proteinExistence type="predicted"/>
<dbReference type="AlphaFoldDB" id="A0AA36IVT8"/>
<organism evidence="3 4">
    <name type="scientific">Effrenium voratum</name>
    <dbReference type="NCBI Taxonomy" id="2562239"/>
    <lineage>
        <taxon>Eukaryota</taxon>
        <taxon>Sar</taxon>
        <taxon>Alveolata</taxon>
        <taxon>Dinophyceae</taxon>
        <taxon>Suessiales</taxon>
        <taxon>Symbiodiniaceae</taxon>
        <taxon>Effrenium</taxon>
    </lineage>
</organism>
<evidence type="ECO:0000313" key="4">
    <source>
        <dbReference type="Proteomes" id="UP001178507"/>
    </source>
</evidence>
<sequence length="760" mass="81340">MLQMEFAMFAWVLLASPILGSSMAPICHGFGGIGDGCAAAKPGDSGKSSGISLGDTTLAVKVSVLGCFSKPCWLQNIRVGVDDSNSVASLAKVGVYLSDGTLVASSQARDVPTSLPDHQWLAFAFRGHDKELRTTSEQDYVWLVVNTENSVKLTYENADSGDEATRTVSELFAGAFVAVRIWDTEPGRRQWAGHFRNLRVQMDLGDVSILPGTLPLILESPHGGRITEGWPTRVTGVLDSDRNTDLFTEELWSELGARCGRTPVAVIFRVARKGIDANRATGSGTHTRGGELCADQSNSQCCCDLASASDEEVAMDLNDVYHSLLSSEVAGANGALLVPIHGTGRDRVELGVRLSASDLNQGAGLAPPSLADHDSDSSLRALGNATYMIWGTESFGSHLKNNRPSMEVIPSSKLLCPDPNLCSASSYTSIFNGGYNLKIHITNTQPGVQVEMPQVMRGFWSSPPAPEAAAVKQVGAALASFLNLHYQESCQTHVNFGLACGSHGQAVSGTCMCEDGYEGSSCGDCAEGYLLVTGQCMRLVVLGPPPGVTEKYGSAFATTSSGRPYLYTRKFSTDLTDCGTGCQPLDMSVRIRCDDNQCHSDLDSSSYTLGAALFDAAGHKMCNGTAARSAQAATDWWLQIPLASCPLLQNGNQDHVAVYLALWTSKLIKIRWEQEPALSARSRGLQYKTADYYQDPSAQSFEHLIDAVPPAQLPSWRDLSCESPSHCGTQDSCDCISGCTCRSWSGNFYGMMATLSMQPA</sequence>
<dbReference type="Proteomes" id="UP001178507">
    <property type="component" value="Unassembled WGS sequence"/>
</dbReference>
<evidence type="ECO:0000259" key="2">
    <source>
        <dbReference type="PROSITE" id="PS01248"/>
    </source>
</evidence>
<comment type="caution">
    <text evidence="3">The sequence shown here is derived from an EMBL/GenBank/DDBJ whole genome shotgun (WGS) entry which is preliminary data.</text>
</comment>
<dbReference type="EMBL" id="CAUJNA010002979">
    <property type="protein sequence ID" value="CAJ1394855.1"/>
    <property type="molecule type" value="Genomic_DNA"/>
</dbReference>
<dbReference type="Gene3D" id="3.40.630.40">
    <property type="entry name" value="Zn-dependent exopeptidases"/>
    <property type="match status" value="1"/>
</dbReference>
<keyword evidence="1" id="KW-0732">Signal</keyword>
<reference evidence="3" key="1">
    <citation type="submission" date="2023-08" db="EMBL/GenBank/DDBJ databases">
        <authorList>
            <person name="Chen Y."/>
            <person name="Shah S."/>
            <person name="Dougan E. K."/>
            <person name="Thang M."/>
            <person name="Chan C."/>
        </authorList>
    </citation>
    <scope>NUCLEOTIDE SEQUENCE</scope>
</reference>